<feature type="domain" description="MTTase N-terminal" evidence="8">
    <location>
        <begin position="7"/>
        <end position="119"/>
    </location>
</feature>
<evidence type="ECO:0000256" key="3">
    <source>
        <dbReference type="ARBA" id="ARBA00022679"/>
    </source>
</evidence>
<evidence type="ECO:0000259" key="9">
    <source>
        <dbReference type="PROSITE" id="PS51918"/>
    </source>
</evidence>
<comment type="cofactor">
    <cofactor evidence="1">
        <name>[4Fe-4S] cluster</name>
        <dbReference type="ChEBI" id="CHEBI:49883"/>
    </cofactor>
</comment>
<dbReference type="InterPro" id="IPR023404">
    <property type="entry name" value="rSAM_horseshoe"/>
</dbReference>
<evidence type="ECO:0000259" key="8">
    <source>
        <dbReference type="PROSITE" id="PS51449"/>
    </source>
</evidence>
<dbReference type="Pfam" id="PF04055">
    <property type="entry name" value="Radical_SAM"/>
    <property type="match status" value="1"/>
</dbReference>
<dbReference type="InterPro" id="IPR038135">
    <property type="entry name" value="Methylthiotransferase_N_sf"/>
</dbReference>
<dbReference type="InterPro" id="IPR058240">
    <property type="entry name" value="rSAM_sf"/>
</dbReference>
<dbReference type="PROSITE" id="PS51449">
    <property type="entry name" value="MTTASE_N"/>
    <property type="match status" value="1"/>
</dbReference>
<gene>
    <name evidence="10" type="ordered locus">Cag_0566</name>
</gene>
<dbReference type="SFLD" id="SFLDG01082">
    <property type="entry name" value="B12-binding_domain_containing"/>
    <property type="match status" value="1"/>
</dbReference>
<dbReference type="AlphaFoldDB" id="Q3AT36"/>
<dbReference type="OrthoDB" id="9805215at2"/>
<dbReference type="SFLD" id="SFLDS00029">
    <property type="entry name" value="Radical_SAM"/>
    <property type="match status" value="1"/>
</dbReference>
<evidence type="ECO:0000313" key="10">
    <source>
        <dbReference type="EMBL" id="ABB27839.1"/>
    </source>
</evidence>
<dbReference type="GO" id="GO:0046872">
    <property type="term" value="F:metal ion binding"/>
    <property type="evidence" value="ECO:0007669"/>
    <property type="project" value="UniProtKB-KW"/>
</dbReference>
<dbReference type="NCBIfam" id="TIGR00089">
    <property type="entry name" value="MiaB/RimO family radical SAM methylthiotransferase"/>
    <property type="match status" value="1"/>
</dbReference>
<evidence type="ECO:0000256" key="2">
    <source>
        <dbReference type="ARBA" id="ARBA00022485"/>
    </source>
</evidence>
<dbReference type="PROSITE" id="PS51918">
    <property type="entry name" value="RADICAL_SAM"/>
    <property type="match status" value="1"/>
</dbReference>
<evidence type="ECO:0000256" key="1">
    <source>
        <dbReference type="ARBA" id="ARBA00001966"/>
    </source>
</evidence>
<dbReference type="KEGG" id="cch:Cag_0566"/>
<feature type="domain" description="Radical SAM core" evidence="9">
    <location>
        <begin position="150"/>
        <end position="374"/>
    </location>
</feature>
<proteinExistence type="predicted"/>
<protein>
    <submittedName>
        <fullName evidence="10">Uncharacterized protein</fullName>
    </submittedName>
</protein>
<keyword evidence="2" id="KW-0004">4Fe-4S</keyword>
<dbReference type="CDD" id="cd01335">
    <property type="entry name" value="Radical_SAM"/>
    <property type="match status" value="1"/>
</dbReference>
<dbReference type="SMART" id="SM00729">
    <property type="entry name" value="Elp3"/>
    <property type="match status" value="1"/>
</dbReference>
<keyword evidence="6" id="KW-0408">Iron</keyword>
<evidence type="ECO:0000256" key="7">
    <source>
        <dbReference type="ARBA" id="ARBA00023014"/>
    </source>
</evidence>
<dbReference type="InterPro" id="IPR013848">
    <property type="entry name" value="Methylthiotransferase_N"/>
</dbReference>
<keyword evidence="3" id="KW-0808">Transferase</keyword>
<dbReference type="Gene3D" id="3.80.30.20">
    <property type="entry name" value="tm_1862 like domain"/>
    <property type="match status" value="1"/>
</dbReference>
<dbReference type="InterPro" id="IPR007197">
    <property type="entry name" value="rSAM"/>
</dbReference>
<dbReference type="PROSITE" id="PS01278">
    <property type="entry name" value="MTTASE_RADICAL"/>
    <property type="match status" value="1"/>
</dbReference>
<reference evidence="10" key="1">
    <citation type="submission" date="2005-08" db="EMBL/GenBank/DDBJ databases">
        <title>Complete sequence of Chlorobium chlorochromatii CaD3.</title>
        <authorList>
            <person name="Copeland A."/>
            <person name="Lucas S."/>
            <person name="Lapidus A."/>
            <person name="Barry K."/>
            <person name="Detter J.C."/>
            <person name="Glavina T."/>
            <person name="Hammon N."/>
            <person name="Israni S."/>
            <person name="Pitluck S."/>
            <person name="Bryant D."/>
            <person name="Schmutz J."/>
            <person name="Larimer F."/>
            <person name="Land M."/>
            <person name="Kyrpides N."/>
            <person name="Ivanova N."/>
            <person name="Richardson P."/>
        </authorList>
    </citation>
    <scope>NUCLEOTIDE SEQUENCE [LARGE SCALE GENOMIC DNA]</scope>
    <source>
        <strain evidence="10">CaD3</strain>
    </source>
</reference>
<dbReference type="eggNOG" id="COG0621">
    <property type="taxonomic scope" value="Bacteria"/>
</dbReference>
<evidence type="ECO:0000256" key="5">
    <source>
        <dbReference type="ARBA" id="ARBA00022723"/>
    </source>
</evidence>
<dbReference type="InterPro" id="IPR006638">
    <property type="entry name" value="Elp3/MiaA/NifB-like_rSAM"/>
</dbReference>
<accession>Q3AT36</accession>
<keyword evidence="7" id="KW-0411">Iron-sulfur</keyword>
<dbReference type="PANTHER" id="PTHR11918">
    <property type="entry name" value="RADICAL SAM PROTEINS"/>
    <property type="match status" value="1"/>
</dbReference>
<dbReference type="GO" id="GO:0035598">
    <property type="term" value="F:tRNA (N(6)-L-threonylcarbamoyladenosine(37)-C(2))-methylthiotransferase activity"/>
    <property type="evidence" value="ECO:0007669"/>
    <property type="project" value="TreeGrafter"/>
</dbReference>
<dbReference type="GO" id="GO:0051539">
    <property type="term" value="F:4 iron, 4 sulfur cluster binding"/>
    <property type="evidence" value="ECO:0007669"/>
    <property type="project" value="UniProtKB-KW"/>
</dbReference>
<sequence>MKETIKQRVAALTLGCKLNYAESSALLSALWQKGWEVVSLHDGKVDLIIIHSCAVTAQAEQKGRQKIRALHRNYPTSRIMVIGCAAQLHPDVFAAIEGVDGVLGSNDKFELSHYERVMAKKCNKPLVCITPMEHCKTIHHGFSLPATLAKQERTRAFLKIQDGCNAGCAYCVIPHLRGASRSLPANQLVEQAHRLAASGYREIVLTGVNIGDYWADGVDLCGLLRALAEVPVSRLRLSSTELEALSDELIELVAASPTIVPHLHVPLQGGSDSLLRAMRRRYTTAMYRARIERAVERIANCAIGVDIMVGYPSETEEMFHESMAFIEALPLSYLHVFSCSLRPHTLLADEVARQERKALSGDIVAERSRQMVALGHQKEAAFKQRFLGAVMPVLLEQAKTIAPHVTAWSGHTPNYLHVLVHPLEQNEHDGQSGQSGQNGAHRADTFAGQEILVRLEQLDDDLNFIGSVLS</sequence>
<evidence type="ECO:0000256" key="6">
    <source>
        <dbReference type="ARBA" id="ARBA00023004"/>
    </source>
</evidence>
<dbReference type="SUPFAM" id="SSF102114">
    <property type="entry name" value="Radical SAM enzymes"/>
    <property type="match status" value="1"/>
</dbReference>
<organism evidence="10">
    <name type="scientific">Chlorobium chlorochromatii (strain CaD3)</name>
    <dbReference type="NCBI Taxonomy" id="340177"/>
    <lineage>
        <taxon>Bacteria</taxon>
        <taxon>Pseudomonadati</taxon>
        <taxon>Chlorobiota</taxon>
        <taxon>Chlorobiia</taxon>
        <taxon>Chlorobiales</taxon>
        <taxon>Chlorobiaceae</taxon>
        <taxon>Chlorobium/Pelodictyon group</taxon>
        <taxon>Chlorobium</taxon>
    </lineage>
</organism>
<dbReference type="InterPro" id="IPR005839">
    <property type="entry name" value="Methylthiotransferase"/>
</dbReference>
<dbReference type="Pfam" id="PF00919">
    <property type="entry name" value="UPF0004"/>
    <property type="match status" value="1"/>
</dbReference>
<dbReference type="InterPro" id="IPR020612">
    <property type="entry name" value="Methylthiotransferase_CS"/>
</dbReference>
<dbReference type="EMBL" id="CP000108">
    <property type="protein sequence ID" value="ABB27839.1"/>
    <property type="molecule type" value="Genomic_DNA"/>
</dbReference>
<evidence type="ECO:0000256" key="4">
    <source>
        <dbReference type="ARBA" id="ARBA00022691"/>
    </source>
</evidence>
<dbReference type="PANTHER" id="PTHR11918:SF45">
    <property type="entry name" value="THREONYLCARBAMOYLADENOSINE TRNA METHYLTHIOTRANSFERASE"/>
    <property type="match status" value="1"/>
</dbReference>
<dbReference type="Gene3D" id="3.40.50.12160">
    <property type="entry name" value="Methylthiotransferase, N-terminal domain"/>
    <property type="match status" value="1"/>
</dbReference>
<dbReference type="HOGENOM" id="CLU_018697_1_0_10"/>
<keyword evidence="4" id="KW-0949">S-adenosyl-L-methionine</keyword>
<dbReference type="STRING" id="340177.Cag_0566"/>
<name>Q3AT36_CHLCH</name>
<keyword evidence="5" id="KW-0479">Metal-binding</keyword>